<dbReference type="EMBL" id="AP027081">
    <property type="protein sequence ID" value="BDU77428.1"/>
    <property type="molecule type" value="Genomic_DNA"/>
</dbReference>
<dbReference type="RefSeq" id="WP_316410269.1">
    <property type="nucleotide sequence ID" value="NZ_AP027081.1"/>
</dbReference>
<dbReference type="InterPro" id="IPR012902">
    <property type="entry name" value="N_methyl_site"/>
</dbReference>
<proteinExistence type="predicted"/>
<sequence>MIQTFPAEGPHARAGRHRGERGLALIELLVVMAIISILCLVYAFSVMDRTAPAVKGTLNGIYGALVEARTLARGSGQAVTVAPTGTGSAAAFAYQTAATGGPAVVSSSVTLTFGASQGRWSLASEPSLAQRAMVDMTGATSGASTAITSLQGKLSTLAVDGGTVFTAGMWTNSLADPSRTWTINANGSLDAEGYIAVVAARGGAPDPEGPVGVLLVTQTGSILRYYRSSPTATWMRL</sequence>
<dbReference type="NCBIfam" id="TIGR02532">
    <property type="entry name" value="IV_pilin_GFxxxE"/>
    <property type="match status" value="1"/>
</dbReference>
<dbReference type="KEGG" id="msea:METESE_23860"/>
<feature type="transmembrane region" description="Helical" evidence="1">
    <location>
        <begin position="23"/>
        <end position="44"/>
    </location>
</feature>
<keyword evidence="3" id="KW-1185">Reference proteome</keyword>
<keyword evidence="1" id="KW-1133">Transmembrane helix</keyword>
<protein>
    <recommendedName>
        <fullName evidence="4">Prepilin-type N-terminal cleavage/methylation domain-containing protein</fullName>
    </recommendedName>
</protein>
<gene>
    <name evidence="2" type="ORF">METESE_23860</name>
</gene>
<evidence type="ECO:0000313" key="2">
    <source>
        <dbReference type="EMBL" id="BDU77428.1"/>
    </source>
</evidence>
<evidence type="ECO:0000256" key="1">
    <source>
        <dbReference type="SAM" id="Phobius"/>
    </source>
</evidence>
<keyword evidence="1" id="KW-0812">Transmembrane</keyword>
<dbReference type="Pfam" id="PF07963">
    <property type="entry name" value="N_methyl"/>
    <property type="match status" value="1"/>
</dbReference>
<organism evidence="2 3">
    <name type="scientific">Mesoterricola sediminis</name>
    <dbReference type="NCBI Taxonomy" id="2927980"/>
    <lineage>
        <taxon>Bacteria</taxon>
        <taxon>Pseudomonadati</taxon>
        <taxon>Acidobacteriota</taxon>
        <taxon>Holophagae</taxon>
        <taxon>Holophagales</taxon>
        <taxon>Holophagaceae</taxon>
        <taxon>Mesoterricola</taxon>
    </lineage>
</organism>
<keyword evidence="1" id="KW-0472">Membrane</keyword>
<evidence type="ECO:0008006" key="4">
    <source>
        <dbReference type="Google" id="ProtNLM"/>
    </source>
</evidence>
<dbReference type="Proteomes" id="UP001228113">
    <property type="component" value="Chromosome"/>
</dbReference>
<dbReference type="SUPFAM" id="SSF54523">
    <property type="entry name" value="Pili subunits"/>
    <property type="match status" value="1"/>
</dbReference>
<evidence type="ECO:0000313" key="3">
    <source>
        <dbReference type="Proteomes" id="UP001228113"/>
    </source>
</evidence>
<dbReference type="AlphaFoldDB" id="A0AA48H7L1"/>
<accession>A0AA48H7L1</accession>
<name>A0AA48H7L1_9BACT</name>
<dbReference type="InterPro" id="IPR045584">
    <property type="entry name" value="Pilin-like"/>
</dbReference>
<reference evidence="2" key="1">
    <citation type="journal article" date="2023" name="Int. J. Syst. Evol. Microbiol.">
        <title>Mesoterricola silvestris gen. nov., sp. nov., Mesoterricola sediminis sp. nov., Geothrix oryzae sp. nov., Geothrix edaphica sp. nov., Geothrix rubra sp. nov., and Geothrix limicola sp. nov., six novel members of Acidobacteriota isolated from soils.</title>
        <authorList>
            <person name="Itoh H."/>
            <person name="Sugisawa Y."/>
            <person name="Mise K."/>
            <person name="Xu Z."/>
            <person name="Kuniyasu M."/>
            <person name="Ushijima N."/>
            <person name="Kawano K."/>
            <person name="Kobayashi E."/>
            <person name="Shiratori Y."/>
            <person name="Masuda Y."/>
            <person name="Senoo K."/>
        </authorList>
    </citation>
    <scope>NUCLEOTIDE SEQUENCE</scope>
    <source>
        <strain evidence="2">W786</strain>
    </source>
</reference>